<dbReference type="AlphaFoldDB" id="A0A3S0PEM2"/>
<dbReference type="Proteomes" id="UP000267077">
    <property type="component" value="Unassembled WGS sequence"/>
</dbReference>
<sequence length="147" mass="16209">MPKSRSSRAAMETAVNELMAAVGQLLRRLRSETNPDDFNLSQLSALARLDQNGAMTTADLARLESMKPQSMGTILATLEQEGLVERRAHPTDGRQILFGLTPEGAEIRRQRGIAKREWLLEAVAKLDAAELKTIMDAIPLIKRLGES</sequence>
<reference evidence="5 6" key="1">
    <citation type="submission" date="2018-12" db="EMBL/GenBank/DDBJ databases">
        <title>Dyella dinghuensis sp. nov. DHOA06 and Dyella choica sp. nov. 4M-K27, isolated from forest soil.</title>
        <authorList>
            <person name="Qiu L.-H."/>
            <person name="Gao Z.-H."/>
        </authorList>
    </citation>
    <scope>NUCLEOTIDE SEQUENCE [LARGE SCALE GENOMIC DNA]</scope>
    <source>
        <strain evidence="5 6">DHOA06</strain>
    </source>
</reference>
<dbReference type="GO" id="GO:0003700">
    <property type="term" value="F:DNA-binding transcription factor activity"/>
    <property type="evidence" value="ECO:0007669"/>
    <property type="project" value="InterPro"/>
</dbReference>
<dbReference type="InterPro" id="IPR036390">
    <property type="entry name" value="WH_DNA-bd_sf"/>
</dbReference>
<keyword evidence="2" id="KW-0238">DNA-binding</keyword>
<dbReference type="PROSITE" id="PS01117">
    <property type="entry name" value="HTH_MARR_1"/>
    <property type="match status" value="1"/>
</dbReference>
<dbReference type="PROSITE" id="PS50995">
    <property type="entry name" value="HTH_MARR_2"/>
    <property type="match status" value="1"/>
</dbReference>
<keyword evidence="3" id="KW-0804">Transcription</keyword>
<feature type="domain" description="HTH marR-type" evidence="4">
    <location>
        <begin position="15"/>
        <end position="143"/>
    </location>
</feature>
<dbReference type="PANTHER" id="PTHR39515">
    <property type="entry name" value="CONSERVED PROTEIN"/>
    <property type="match status" value="1"/>
</dbReference>
<accession>A0A3S0PEM2</accession>
<evidence type="ECO:0000256" key="1">
    <source>
        <dbReference type="ARBA" id="ARBA00023015"/>
    </source>
</evidence>
<proteinExistence type="predicted"/>
<keyword evidence="6" id="KW-1185">Reference proteome</keyword>
<evidence type="ECO:0000259" key="4">
    <source>
        <dbReference type="PROSITE" id="PS50995"/>
    </source>
</evidence>
<dbReference type="EMBL" id="RYZR01000007">
    <property type="protein sequence ID" value="RUL62234.1"/>
    <property type="molecule type" value="Genomic_DNA"/>
</dbReference>
<keyword evidence="1" id="KW-0805">Transcription regulation</keyword>
<dbReference type="InterPro" id="IPR000835">
    <property type="entry name" value="HTH_MarR-typ"/>
</dbReference>
<dbReference type="PANTHER" id="PTHR39515:SF2">
    <property type="entry name" value="HTH-TYPE TRANSCRIPTIONAL REGULATOR RV0880"/>
    <property type="match status" value="1"/>
</dbReference>
<evidence type="ECO:0000256" key="2">
    <source>
        <dbReference type="ARBA" id="ARBA00023125"/>
    </source>
</evidence>
<gene>
    <name evidence="5" type="ORF">EKH79_15225</name>
</gene>
<protein>
    <submittedName>
        <fullName evidence="5">MarR family transcriptional regulator</fullName>
    </submittedName>
</protein>
<dbReference type="RefSeq" id="WP_126674678.1">
    <property type="nucleotide sequence ID" value="NZ_RYZR01000007.1"/>
</dbReference>
<evidence type="ECO:0000313" key="5">
    <source>
        <dbReference type="EMBL" id="RUL62234.1"/>
    </source>
</evidence>
<organism evidence="5 6">
    <name type="scientific">Dyella dinghuensis</name>
    <dbReference type="NCBI Taxonomy" id="1920169"/>
    <lineage>
        <taxon>Bacteria</taxon>
        <taxon>Pseudomonadati</taxon>
        <taxon>Pseudomonadota</taxon>
        <taxon>Gammaproteobacteria</taxon>
        <taxon>Lysobacterales</taxon>
        <taxon>Rhodanobacteraceae</taxon>
        <taxon>Dyella</taxon>
    </lineage>
</organism>
<dbReference type="InterPro" id="IPR052526">
    <property type="entry name" value="HTH-type_Bedaq_tolerance"/>
</dbReference>
<evidence type="ECO:0000313" key="6">
    <source>
        <dbReference type="Proteomes" id="UP000267077"/>
    </source>
</evidence>
<dbReference type="OrthoDB" id="3215377at2"/>
<dbReference type="Pfam" id="PF01047">
    <property type="entry name" value="MarR"/>
    <property type="match status" value="1"/>
</dbReference>
<evidence type="ECO:0000256" key="3">
    <source>
        <dbReference type="ARBA" id="ARBA00023163"/>
    </source>
</evidence>
<dbReference type="SMART" id="SM00347">
    <property type="entry name" value="HTH_MARR"/>
    <property type="match status" value="1"/>
</dbReference>
<comment type="caution">
    <text evidence="5">The sequence shown here is derived from an EMBL/GenBank/DDBJ whole genome shotgun (WGS) entry which is preliminary data.</text>
</comment>
<name>A0A3S0PEM2_9GAMM</name>
<dbReference type="Gene3D" id="1.10.10.10">
    <property type="entry name" value="Winged helix-like DNA-binding domain superfamily/Winged helix DNA-binding domain"/>
    <property type="match status" value="1"/>
</dbReference>
<dbReference type="InterPro" id="IPR023187">
    <property type="entry name" value="Tscrpt_reg_MarR-type_CS"/>
</dbReference>
<dbReference type="GO" id="GO:0003677">
    <property type="term" value="F:DNA binding"/>
    <property type="evidence" value="ECO:0007669"/>
    <property type="project" value="UniProtKB-KW"/>
</dbReference>
<dbReference type="SUPFAM" id="SSF46785">
    <property type="entry name" value="Winged helix' DNA-binding domain"/>
    <property type="match status" value="1"/>
</dbReference>
<dbReference type="InterPro" id="IPR036388">
    <property type="entry name" value="WH-like_DNA-bd_sf"/>
</dbReference>